<accession>A0ABS7E410</accession>
<evidence type="ECO:0000256" key="1">
    <source>
        <dbReference type="SAM" id="Phobius"/>
    </source>
</evidence>
<dbReference type="Proteomes" id="UP001195963">
    <property type="component" value="Unassembled WGS sequence"/>
</dbReference>
<keyword evidence="1" id="KW-0812">Transmembrane</keyword>
<name>A0ABS7E410_9GAMM</name>
<dbReference type="RefSeq" id="WP_220109814.1">
    <property type="nucleotide sequence ID" value="NZ_JAHZST010000007.1"/>
</dbReference>
<reference evidence="2 3" key="1">
    <citation type="submission" date="2021-07" db="EMBL/GenBank/DDBJ databases">
        <title>Shewanella sp. nov, isolated from SCS.</title>
        <authorList>
            <person name="Cao W.R."/>
        </authorList>
    </citation>
    <scope>NUCLEOTIDE SEQUENCE [LARGE SCALE GENOMIC DNA]</scope>
    <source>
        <strain evidence="2 3">NR704-98</strain>
    </source>
</reference>
<comment type="caution">
    <text evidence="2">The sequence shown here is derived from an EMBL/GenBank/DDBJ whole genome shotgun (WGS) entry which is preliminary data.</text>
</comment>
<dbReference type="EMBL" id="JAHZST010000007">
    <property type="protein sequence ID" value="MBW8184285.1"/>
    <property type="molecule type" value="Genomic_DNA"/>
</dbReference>
<keyword evidence="1" id="KW-1133">Transmembrane helix</keyword>
<keyword evidence="3" id="KW-1185">Reference proteome</keyword>
<sequence length="139" mass="15440">MINIIAANITYSRCWLNFSKNYYEARILKYLLWVTLLFSSAFANAGAYSNWAVPTNVELVGGGVLIHGQFGDPNNCGKANFIYVSHTDIRFDSVFSMALAALMGQKELRLYSSSCVGVGFHWPGNVINQNTNGQAVYIR</sequence>
<protein>
    <submittedName>
        <fullName evidence="2">Uncharacterized protein</fullName>
    </submittedName>
</protein>
<feature type="transmembrane region" description="Helical" evidence="1">
    <location>
        <begin position="30"/>
        <end position="51"/>
    </location>
</feature>
<proteinExistence type="predicted"/>
<evidence type="ECO:0000313" key="3">
    <source>
        <dbReference type="Proteomes" id="UP001195963"/>
    </source>
</evidence>
<keyword evidence="1" id="KW-0472">Membrane</keyword>
<evidence type="ECO:0000313" key="2">
    <source>
        <dbReference type="EMBL" id="MBW8184285.1"/>
    </source>
</evidence>
<gene>
    <name evidence="2" type="ORF">K0625_11415</name>
</gene>
<organism evidence="2 3">
    <name type="scientific">Shewanella nanhaiensis</name>
    <dbReference type="NCBI Taxonomy" id="2864872"/>
    <lineage>
        <taxon>Bacteria</taxon>
        <taxon>Pseudomonadati</taxon>
        <taxon>Pseudomonadota</taxon>
        <taxon>Gammaproteobacteria</taxon>
        <taxon>Alteromonadales</taxon>
        <taxon>Shewanellaceae</taxon>
        <taxon>Shewanella</taxon>
    </lineage>
</organism>